<dbReference type="STRING" id="36745.CLSAP_40310"/>
<sequence>MMSDREEIIKKYFGAWINNNSLVLKDIFDRNIIYSECYGPEYHGINTIETWFEDWNKRGEVLIWDIKQFVHQGNISVVEWYFKYKYNGEVGEFDGVSLIEFNDDNYIVTLKEFQSKVPHYYPYEN</sequence>
<dbReference type="Pfam" id="PF12680">
    <property type="entry name" value="SnoaL_2"/>
    <property type="match status" value="1"/>
</dbReference>
<dbReference type="eggNOG" id="COG3631">
    <property type="taxonomic scope" value="Bacteria"/>
</dbReference>
<dbReference type="PATRIC" id="fig|931276.5.peg.4304"/>
<proteinExistence type="predicted"/>
<dbReference type="AlphaFoldDB" id="M1N3I5"/>
<organism evidence="2 3">
    <name type="scientific">Clostridium saccharoperbutylacetonicum N1-4(HMT)</name>
    <dbReference type="NCBI Taxonomy" id="931276"/>
    <lineage>
        <taxon>Bacteria</taxon>
        <taxon>Bacillati</taxon>
        <taxon>Bacillota</taxon>
        <taxon>Clostridia</taxon>
        <taxon>Eubacteriales</taxon>
        <taxon>Clostridiaceae</taxon>
        <taxon>Clostridium</taxon>
    </lineage>
</organism>
<evidence type="ECO:0000259" key="1">
    <source>
        <dbReference type="Pfam" id="PF12680"/>
    </source>
</evidence>
<dbReference type="Gene3D" id="3.10.450.50">
    <property type="match status" value="1"/>
</dbReference>
<dbReference type="KEGG" id="csr:Cspa_c42740"/>
<dbReference type="InterPro" id="IPR032710">
    <property type="entry name" value="NTF2-like_dom_sf"/>
</dbReference>
<evidence type="ECO:0000313" key="2">
    <source>
        <dbReference type="EMBL" id="AGF58027.1"/>
    </source>
</evidence>
<dbReference type="SUPFAM" id="SSF54427">
    <property type="entry name" value="NTF2-like"/>
    <property type="match status" value="1"/>
</dbReference>
<keyword evidence="3" id="KW-1185">Reference proteome</keyword>
<gene>
    <name evidence="2" type="ORF">Cspa_c42740</name>
</gene>
<feature type="domain" description="SnoaL-like" evidence="1">
    <location>
        <begin position="10"/>
        <end position="104"/>
    </location>
</feature>
<dbReference type="HOGENOM" id="CLU_123773_0_1_9"/>
<evidence type="ECO:0000313" key="3">
    <source>
        <dbReference type="Proteomes" id="UP000011728"/>
    </source>
</evidence>
<dbReference type="Proteomes" id="UP000011728">
    <property type="component" value="Chromosome"/>
</dbReference>
<dbReference type="EMBL" id="CP004121">
    <property type="protein sequence ID" value="AGF58027.1"/>
    <property type="molecule type" value="Genomic_DNA"/>
</dbReference>
<dbReference type="InterPro" id="IPR037401">
    <property type="entry name" value="SnoaL-like"/>
</dbReference>
<accession>M1N3I5</accession>
<protein>
    <recommendedName>
        <fullName evidence="1">SnoaL-like domain-containing protein</fullName>
    </recommendedName>
</protein>
<name>M1N3I5_9CLOT</name>
<reference evidence="2 3" key="1">
    <citation type="submission" date="2013-02" db="EMBL/GenBank/DDBJ databases">
        <title>Genome sequence of Clostridium saccharoperbutylacetonicum N1-4(HMT).</title>
        <authorList>
            <person name="Poehlein A."/>
            <person name="Daniel R."/>
        </authorList>
    </citation>
    <scope>NUCLEOTIDE SEQUENCE [LARGE SCALE GENOMIC DNA]</scope>
    <source>
        <strain evidence="3">N1-4(HMT)</strain>
    </source>
</reference>